<keyword evidence="4" id="KW-1185">Reference proteome</keyword>
<dbReference type="Proteomes" id="UP001595596">
    <property type="component" value="Unassembled WGS sequence"/>
</dbReference>
<comment type="caution">
    <text evidence="3">The sequence shown here is derived from an EMBL/GenBank/DDBJ whole genome shotgun (WGS) entry which is preliminary data.</text>
</comment>
<organism evidence="3 4">
    <name type="scientific">Paracoccus simplex</name>
    <dbReference type="NCBI Taxonomy" id="2086346"/>
    <lineage>
        <taxon>Bacteria</taxon>
        <taxon>Pseudomonadati</taxon>
        <taxon>Pseudomonadota</taxon>
        <taxon>Alphaproteobacteria</taxon>
        <taxon>Rhodobacterales</taxon>
        <taxon>Paracoccaceae</taxon>
        <taxon>Paracoccus</taxon>
    </lineage>
</organism>
<dbReference type="NCBIfam" id="TIGR03354">
    <property type="entry name" value="VI_FHA"/>
    <property type="match status" value="1"/>
</dbReference>
<dbReference type="InterPro" id="IPR017735">
    <property type="entry name" value="T6SS_FHA"/>
</dbReference>
<protein>
    <submittedName>
        <fullName evidence="3">Type VI secretion system-associated FHA domain protein TagH</fullName>
    </submittedName>
</protein>
<sequence length="393" mass="41839">MTLTLQIENFHVLDDGGPVSITVPETGIQVGRGAGMDWVLPDASRYISGHHFDVACETGRWLLRDRSTNGTFLQGHRHRLDGPHVLNHGDRFQVGQYIVVALFDMQPGQPMTPGSLPAHRVDSPVDEPVLDDPWALAPAPVPIDVAPADSVRRGPDFASDFLAFPVHAPEPAAPPPAAPSESAAPSMPAAAPAAPPAPVEDPSAFVRAFCEGAGLAPDLARHIAAEDLARALGQAMRAVTDQVMAGLQDRAAARHFTRSAERTMRGAADNNPLKFLPDAAEALDALFLRPRAGFMTGAAGYAGALGDLRRHQTALFAALQPALLGLVDELAPEKIEGSTKSGGLMGNRKAKAWEEYVARWDARTASENGILDEFLRLFAAAYRKAHDAEGPLP</sequence>
<dbReference type="InterPro" id="IPR008984">
    <property type="entry name" value="SMAD_FHA_dom_sf"/>
</dbReference>
<dbReference type="SUPFAM" id="SSF49879">
    <property type="entry name" value="SMAD/FHA domain"/>
    <property type="match status" value="1"/>
</dbReference>
<evidence type="ECO:0000313" key="4">
    <source>
        <dbReference type="Proteomes" id="UP001595596"/>
    </source>
</evidence>
<gene>
    <name evidence="3" type="primary">tagH</name>
    <name evidence="3" type="ORF">ACFOMP_00585</name>
</gene>
<name>A0ABV7RST2_9RHOB</name>
<evidence type="ECO:0000313" key="3">
    <source>
        <dbReference type="EMBL" id="MFC3567950.1"/>
    </source>
</evidence>
<dbReference type="Gene3D" id="2.60.200.20">
    <property type="match status" value="1"/>
</dbReference>
<dbReference type="InterPro" id="IPR046883">
    <property type="entry name" value="T6SS_FHA_C"/>
</dbReference>
<dbReference type="CDD" id="cd00060">
    <property type="entry name" value="FHA"/>
    <property type="match status" value="1"/>
</dbReference>
<evidence type="ECO:0000256" key="1">
    <source>
        <dbReference type="SAM" id="MobiDB-lite"/>
    </source>
</evidence>
<dbReference type="RefSeq" id="WP_379027451.1">
    <property type="nucleotide sequence ID" value="NZ_JBHRXE010000001.1"/>
</dbReference>
<dbReference type="InterPro" id="IPR000253">
    <property type="entry name" value="FHA_dom"/>
</dbReference>
<dbReference type="SMART" id="SM00240">
    <property type="entry name" value="FHA"/>
    <property type="match status" value="1"/>
</dbReference>
<feature type="domain" description="FHA" evidence="2">
    <location>
        <begin position="28"/>
        <end position="78"/>
    </location>
</feature>
<feature type="compositionally biased region" description="Low complexity" evidence="1">
    <location>
        <begin position="179"/>
        <end position="192"/>
    </location>
</feature>
<dbReference type="PROSITE" id="PS50006">
    <property type="entry name" value="FHA_DOMAIN"/>
    <property type="match status" value="1"/>
</dbReference>
<proteinExistence type="predicted"/>
<dbReference type="Pfam" id="PF00498">
    <property type="entry name" value="FHA"/>
    <property type="match status" value="1"/>
</dbReference>
<feature type="region of interest" description="Disordered" evidence="1">
    <location>
        <begin position="168"/>
        <end position="198"/>
    </location>
</feature>
<accession>A0ABV7RST2</accession>
<evidence type="ECO:0000259" key="2">
    <source>
        <dbReference type="PROSITE" id="PS50006"/>
    </source>
</evidence>
<dbReference type="Pfam" id="PF20232">
    <property type="entry name" value="T6SS_FHA_C"/>
    <property type="match status" value="1"/>
</dbReference>
<dbReference type="EMBL" id="JBHRXE010000001">
    <property type="protein sequence ID" value="MFC3567950.1"/>
    <property type="molecule type" value="Genomic_DNA"/>
</dbReference>
<reference evidence="4" key="1">
    <citation type="journal article" date="2019" name="Int. J. Syst. Evol. Microbiol.">
        <title>The Global Catalogue of Microorganisms (GCM) 10K type strain sequencing project: providing services to taxonomists for standard genome sequencing and annotation.</title>
        <authorList>
            <consortium name="The Broad Institute Genomics Platform"/>
            <consortium name="The Broad Institute Genome Sequencing Center for Infectious Disease"/>
            <person name="Wu L."/>
            <person name="Ma J."/>
        </authorList>
    </citation>
    <scope>NUCLEOTIDE SEQUENCE [LARGE SCALE GENOMIC DNA]</scope>
    <source>
        <strain evidence="4">VKM B-3226</strain>
    </source>
</reference>